<evidence type="ECO:0000259" key="1">
    <source>
        <dbReference type="Pfam" id="PF00934"/>
    </source>
</evidence>
<dbReference type="EMBL" id="JAUFSA010000004">
    <property type="protein sequence ID" value="MDP7739238.1"/>
    <property type="molecule type" value="Genomic_DNA"/>
</dbReference>
<dbReference type="Gene3D" id="1.10.287.850">
    <property type="entry name" value="HP0062-like domain"/>
    <property type="match status" value="1"/>
</dbReference>
<comment type="caution">
    <text evidence="2">The sequence shown here is derived from an EMBL/GenBank/DDBJ whole genome shotgun (WGS) entry which is preliminary data.</text>
</comment>
<dbReference type="AlphaFoldDB" id="A0AAJ1SJ68"/>
<dbReference type="Proteomes" id="UP001229081">
    <property type="component" value="Unassembled WGS sequence"/>
</dbReference>
<gene>
    <name evidence="2" type="ORF">QXL92_31385</name>
</gene>
<protein>
    <submittedName>
        <fullName evidence="2">PE family protein</fullName>
    </submittedName>
</protein>
<dbReference type="SUPFAM" id="SSF140459">
    <property type="entry name" value="PE/PPE dimer-like"/>
    <property type="match status" value="1"/>
</dbReference>
<feature type="domain" description="PE" evidence="1">
    <location>
        <begin position="3"/>
        <end position="92"/>
    </location>
</feature>
<accession>A0AAJ1SJ68</accession>
<dbReference type="InterPro" id="IPR000084">
    <property type="entry name" value="PE-PGRS_N"/>
</dbReference>
<reference evidence="2" key="1">
    <citation type="submission" date="2023-06" db="EMBL/GenBank/DDBJ databases">
        <title>Identification of two novel mycobacterium reveal diversities and complexities of Mycobacterium gordonae clade.</title>
        <authorList>
            <person name="Matsumoto Y."/>
            <person name="Nakamura S."/>
            <person name="Motooka D."/>
            <person name="Fukushima K."/>
        </authorList>
    </citation>
    <scope>NUCLEOTIDE SEQUENCE</scope>
    <source>
        <strain evidence="2">TY812</strain>
    </source>
</reference>
<evidence type="ECO:0000313" key="3">
    <source>
        <dbReference type="Proteomes" id="UP001229081"/>
    </source>
</evidence>
<name>A0AAJ1SJ68_9MYCO</name>
<dbReference type="RefSeq" id="WP_133437126.1">
    <property type="nucleotide sequence ID" value="NZ_JAUFSA010000004.1"/>
</dbReference>
<evidence type="ECO:0000313" key="2">
    <source>
        <dbReference type="EMBL" id="MDP7739238.1"/>
    </source>
</evidence>
<dbReference type="Pfam" id="PF00934">
    <property type="entry name" value="PE"/>
    <property type="match status" value="1"/>
</dbReference>
<sequence length="105" mass="10144">MQLDVTPEALAAASAQVAALTGRLMGSNAVHAAATGAIMPPGSDLPSIKVAASLIAEGATHQAMAGMGNTELGLSSEGIDQAGLTYTIVDSAAAATYTASAGMAV</sequence>
<organism evidence="2 3">
    <name type="scientific">Mycobacterium paragordonae</name>
    <dbReference type="NCBI Taxonomy" id="1389713"/>
    <lineage>
        <taxon>Bacteria</taxon>
        <taxon>Bacillati</taxon>
        <taxon>Actinomycetota</taxon>
        <taxon>Actinomycetes</taxon>
        <taxon>Mycobacteriales</taxon>
        <taxon>Mycobacteriaceae</taxon>
        <taxon>Mycobacterium</taxon>
    </lineage>
</organism>
<proteinExistence type="predicted"/>
<dbReference type="InterPro" id="IPR038332">
    <property type="entry name" value="PPE_sf"/>
</dbReference>